<feature type="non-terminal residue" evidence="1">
    <location>
        <position position="143"/>
    </location>
</feature>
<name>A0A0F9HZ04_9ZZZZ</name>
<protein>
    <submittedName>
        <fullName evidence="1">Uncharacterized protein</fullName>
    </submittedName>
</protein>
<evidence type="ECO:0000313" key="1">
    <source>
        <dbReference type="EMBL" id="KKL80382.1"/>
    </source>
</evidence>
<sequence>MVAEFKFRDEENRKVHTITAPDGTTEEEAFTVLQEQLGNANAQPQERSFIDDLLTANEDFGRAAVSGAASIPLAIADILTPETVAESGNRVALFPTVLPSQPSKIVRETLGLQSAEEVENLGQAFAFGAGEVLAPGAGIGKYL</sequence>
<dbReference type="EMBL" id="LAZR01022868">
    <property type="protein sequence ID" value="KKL80382.1"/>
    <property type="molecule type" value="Genomic_DNA"/>
</dbReference>
<organism evidence="1">
    <name type="scientific">marine sediment metagenome</name>
    <dbReference type="NCBI Taxonomy" id="412755"/>
    <lineage>
        <taxon>unclassified sequences</taxon>
        <taxon>metagenomes</taxon>
        <taxon>ecological metagenomes</taxon>
    </lineage>
</organism>
<proteinExistence type="predicted"/>
<reference evidence="1" key="1">
    <citation type="journal article" date="2015" name="Nature">
        <title>Complex archaea that bridge the gap between prokaryotes and eukaryotes.</title>
        <authorList>
            <person name="Spang A."/>
            <person name="Saw J.H."/>
            <person name="Jorgensen S.L."/>
            <person name="Zaremba-Niedzwiedzka K."/>
            <person name="Martijn J."/>
            <person name="Lind A.E."/>
            <person name="van Eijk R."/>
            <person name="Schleper C."/>
            <person name="Guy L."/>
            <person name="Ettema T.J."/>
        </authorList>
    </citation>
    <scope>NUCLEOTIDE SEQUENCE</scope>
</reference>
<comment type="caution">
    <text evidence="1">The sequence shown here is derived from an EMBL/GenBank/DDBJ whole genome shotgun (WGS) entry which is preliminary data.</text>
</comment>
<gene>
    <name evidence="1" type="ORF">LCGC14_2005340</name>
</gene>
<dbReference type="AlphaFoldDB" id="A0A0F9HZ04"/>
<accession>A0A0F9HZ04</accession>